<comment type="caution">
    <text evidence="3">The sequence shown here is derived from an EMBL/GenBank/DDBJ whole genome shotgun (WGS) entry which is preliminary data.</text>
</comment>
<dbReference type="InterPro" id="IPR041409">
    <property type="entry name" value="RE_AspBHI_N"/>
</dbReference>
<dbReference type="GO" id="GO:0004519">
    <property type="term" value="F:endonuclease activity"/>
    <property type="evidence" value="ECO:0007669"/>
    <property type="project" value="UniProtKB-KW"/>
</dbReference>
<evidence type="ECO:0000313" key="4">
    <source>
        <dbReference type="Proteomes" id="UP001431221"/>
    </source>
</evidence>
<dbReference type="EMBL" id="JALNMJ010000003">
    <property type="protein sequence ID" value="MCK7611942.1"/>
    <property type="molecule type" value="Genomic_DNA"/>
</dbReference>
<keyword evidence="3" id="KW-0255">Endonuclease</keyword>
<dbReference type="Pfam" id="PF04471">
    <property type="entry name" value="Mrr_cat"/>
    <property type="match status" value="1"/>
</dbReference>
<dbReference type="InterPro" id="IPR011856">
    <property type="entry name" value="tRNA_endonuc-like_dom_sf"/>
</dbReference>
<evidence type="ECO:0000313" key="3">
    <source>
        <dbReference type="EMBL" id="MCK7611942.1"/>
    </source>
</evidence>
<dbReference type="Pfam" id="PF18062">
    <property type="entry name" value="RE_AspBHI_N"/>
    <property type="match status" value="1"/>
</dbReference>
<evidence type="ECO:0000259" key="1">
    <source>
        <dbReference type="Pfam" id="PF04471"/>
    </source>
</evidence>
<proteinExistence type="predicted"/>
<dbReference type="GO" id="GO:0016787">
    <property type="term" value="F:hydrolase activity"/>
    <property type="evidence" value="ECO:0007669"/>
    <property type="project" value="UniProtKB-KW"/>
</dbReference>
<organism evidence="3 4">
    <name type="scientific">Roseibium sediminicola</name>
    <dbReference type="NCBI Taxonomy" id="2933272"/>
    <lineage>
        <taxon>Bacteria</taxon>
        <taxon>Pseudomonadati</taxon>
        <taxon>Pseudomonadota</taxon>
        <taxon>Alphaproteobacteria</taxon>
        <taxon>Hyphomicrobiales</taxon>
        <taxon>Stappiaceae</taxon>
        <taxon>Roseibium</taxon>
    </lineage>
</organism>
<dbReference type="InterPro" id="IPR011335">
    <property type="entry name" value="Restrct_endonuc-II-like"/>
</dbReference>
<evidence type="ECO:0000259" key="2">
    <source>
        <dbReference type="Pfam" id="PF18062"/>
    </source>
</evidence>
<sequence>MVKIIPFQELSCSDLVIDAVYEGGTAGNASDDPISKLLPGTGNQGGFRAAGKRGKERFVVLYTSGLDADWPDIIDPSTGKFSYYGDNKTPGHELHETQRGGNRLLKQVFSDLHATVTERQNIPPFFVFQKYPTKQSSRSVQFKGLAAPGYPGLTANSDLIAIWRTTNGQRFQNYQAIFTILDCSTISRAWIDDLVAAIPGTTAGSVPSVWSQWACEGKTKPLLSPSTSNIRSVTDQTPSDKNGRAILTTVFDHFEKSPRLFEFFAARIFQMHDQRVLIDQITQQSSDGGRDAIGRYQLGLFDDPVYAEFALEAKCYRPAIGGHTPTTVGVKEVARLISRIRHREFGVLVTTSVIGKQAYEEVRSDQHPIIFFSGKDVVDTLVKQGFGDPSSVLEFLKREFPFNP</sequence>
<protein>
    <submittedName>
        <fullName evidence="3">Restriction endonuclease</fullName>
        <ecNumber evidence="3">3.1.21.-</ecNumber>
    </submittedName>
</protein>
<dbReference type="RefSeq" id="WP_248152637.1">
    <property type="nucleotide sequence ID" value="NZ_JALNMJ010000003.1"/>
</dbReference>
<name>A0ABT0GR88_9HYPH</name>
<dbReference type="Gene3D" id="2.30.280.20">
    <property type="match status" value="1"/>
</dbReference>
<dbReference type="EC" id="3.1.21.-" evidence="3"/>
<dbReference type="Gene3D" id="3.40.1350.10">
    <property type="match status" value="1"/>
</dbReference>
<reference evidence="3" key="1">
    <citation type="submission" date="2022-04" db="EMBL/GenBank/DDBJ databases">
        <title>Roseibium sp. CAU 1639 isolated from mud.</title>
        <authorList>
            <person name="Kim W."/>
        </authorList>
    </citation>
    <scope>NUCLEOTIDE SEQUENCE</scope>
    <source>
        <strain evidence="3">CAU 1639</strain>
    </source>
</reference>
<keyword evidence="3" id="KW-0540">Nuclease</keyword>
<keyword evidence="4" id="KW-1185">Reference proteome</keyword>
<keyword evidence="3" id="KW-0378">Hydrolase</keyword>
<accession>A0ABT0GR88</accession>
<feature type="domain" description="Restriction endonuclease AspBHI N-terminal" evidence="2">
    <location>
        <begin position="27"/>
        <end position="217"/>
    </location>
</feature>
<dbReference type="Proteomes" id="UP001431221">
    <property type="component" value="Unassembled WGS sequence"/>
</dbReference>
<feature type="domain" description="Restriction endonuclease type IV Mrr" evidence="1">
    <location>
        <begin position="257"/>
        <end position="379"/>
    </location>
</feature>
<gene>
    <name evidence="3" type="ORF">M0H32_07200</name>
</gene>
<dbReference type="SUPFAM" id="SSF52980">
    <property type="entry name" value="Restriction endonuclease-like"/>
    <property type="match status" value="1"/>
</dbReference>
<dbReference type="InterPro" id="IPR007560">
    <property type="entry name" value="Restrct_endonuc_IV_Mrr"/>
</dbReference>